<protein>
    <submittedName>
        <fullName evidence="2">Uncharacterized protein</fullName>
    </submittedName>
</protein>
<evidence type="ECO:0000313" key="3">
    <source>
        <dbReference type="Proteomes" id="UP001295444"/>
    </source>
</evidence>
<feature type="transmembrane region" description="Helical" evidence="1">
    <location>
        <begin position="148"/>
        <end position="167"/>
    </location>
</feature>
<evidence type="ECO:0000313" key="2">
    <source>
        <dbReference type="EMBL" id="CAH2321050.1"/>
    </source>
</evidence>
<organism evidence="2 3">
    <name type="scientific">Pelobates cultripes</name>
    <name type="common">Western spadefoot toad</name>
    <dbReference type="NCBI Taxonomy" id="61616"/>
    <lineage>
        <taxon>Eukaryota</taxon>
        <taxon>Metazoa</taxon>
        <taxon>Chordata</taxon>
        <taxon>Craniata</taxon>
        <taxon>Vertebrata</taxon>
        <taxon>Euteleostomi</taxon>
        <taxon>Amphibia</taxon>
        <taxon>Batrachia</taxon>
        <taxon>Anura</taxon>
        <taxon>Pelobatoidea</taxon>
        <taxon>Pelobatidae</taxon>
        <taxon>Pelobates</taxon>
    </lineage>
</organism>
<evidence type="ECO:0000256" key="1">
    <source>
        <dbReference type="SAM" id="Phobius"/>
    </source>
</evidence>
<keyword evidence="1" id="KW-0812">Transmembrane</keyword>
<keyword evidence="3" id="KW-1185">Reference proteome</keyword>
<keyword evidence="1" id="KW-1133">Transmembrane helix</keyword>
<proteinExistence type="predicted"/>
<sequence>MRVAAPLLSHVLHYTSRSTLCTLYDQLSQSSLKHAPEPARYYANALAITLRAAHAKLAAYSEPFPALQPICITKPSSLLLLCHEPTLRLAQPRQPSSSHCITHYTRAYAVLRIIPGRLYAIIALYQAGSTLLLHYTRPALRYYCIIPGWLYAIIALYQAGSTLLLHYTRLALRYYCRIPGQLHAIIVGYQTSSALLLLYTEPALLYYSACRASSMLLLPHTEPLYAIVAAYQASFTI</sequence>
<dbReference type="Proteomes" id="UP001295444">
    <property type="component" value="Chromosome 11"/>
</dbReference>
<keyword evidence="1" id="KW-0472">Membrane</keyword>
<feature type="transmembrane region" description="Helical" evidence="1">
    <location>
        <begin position="118"/>
        <end position="136"/>
    </location>
</feature>
<name>A0AAD1WSZ0_PELCU</name>
<dbReference type="EMBL" id="OW240922">
    <property type="protein sequence ID" value="CAH2321050.1"/>
    <property type="molecule type" value="Genomic_DNA"/>
</dbReference>
<dbReference type="AlphaFoldDB" id="A0AAD1WSZ0"/>
<gene>
    <name evidence="2" type="ORF">PECUL_23A036308</name>
</gene>
<accession>A0AAD1WSZ0</accession>
<reference evidence="2" key="1">
    <citation type="submission" date="2022-03" db="EMBL/GenBank/DDBJ databases">
        <authorList>
            <person name="Alioto T."/>
            <person name="Alioto T."/>
            <person name="Gomez Garrido J."/>
        </authorList>
    </citation>
    <scope>NUCLEOTIDE SEQUENCE</scope>
</reference>